<reference evidence="2" key="1">
    <citation type="submission" date="2014-09" db="EMBL/GenBank/DDBJ databases">
        <authorList>
            <person name="Mudge J."/>
            <person name="Ramaraj T."/>
            <person name="Lindquist I.E."/>
            <person name="Bharti A.K."/>
            <person name="Sundararajan A."/>
            <person name="Cameron C.T."/>
            <person name="Woodward J.E."/>
            <person name="May G.D."/>
            <person name="Brubaker C."/>
            <person name="Broadhvest J."/>
            <person name="Wilkins T.A."/>
        </authorList>
    </citation>
    <scope>NUCLEOTIDE SEQUENCE</scope>
    <source>
        <strain evidence="2">cv. AKA8401</strain>
    </source>
</reference>
<evidence type="ECO:0000313" key="2">
    <source>
        <dbReference type="Proteomes" id="UP000032142"/>
    </source>
</evidence>
<protein>
    <submittedName>
        <fullName evidence="1">Uncharacterized protein</fullName>
    </submittedName>
</protein>
<sequence>MQFSSLSGNAELVGTLRGFNSLTLRVRHQRWSRVRGVTSLLSMQKCSS</sequence>
<dbReference type="Proteomes" id="UP000032142">
    <property type="component" value="Unassembled WGS sequence"/>
</dbReference>
<keyword evidence="2" id="KW-1185">Reference proteome</keyword>
<evidence type="ECO:0000313" key="1">
    <source>
        <dbReference type="EMBL" id="KHG16456.1"/>
    </source>
</evidence>
<dbReference type="AlphaFoldDB" id="A0A0B0NZD2"/>
<accession>A0A0B0NZD2</accession>
<gene>
    <name evidence="1" type="ORF">F383_21783</name>
</gene>
<dbReference type="EMBL" id="KN406251">
    <property type="protein sequence ID" value="KHG16456.1"/>
    <property type="molecule type" value="Genomic_DNA"/>
</dbReference>
<name>A0A0B0NZD2_GOSAR</name>
<proteinExistence type="predicted"/>
<organism evidence="1 2">
    <name type="scientific">Gossypium arboreum</name>
    <name type="common">Tree cotton</name>
    <name type="synonym">Gossypium nanking</name>
    <dbReference type="NCBI Taxonomy" id="29729"/>
    <lineage>
        <taxon>Eukaryota</taxon>
        <taxon>Viridiplantae</taxon>
        <taxon>Streptophyta</taxon>
        <taxon>Embryophyta</taxon>
        <taxon>Tracheophyta</taxon>
        <taxon>Spermatophyta</taxon>
        <taxon>Magnoliopsida</taxon>
        <taxon>eudicotyledons</taxon>
        <taxon>Gunneridae</taxon>
        <taxon>Pentapetalae</taxon>
        <taxon>rosids</taxon>
        <taxon>malvids</taxon>
        <taxon>Malvales</taxon>
        <taxon>Malvaceae</taxon>
        <taxon>Malvoideae</taxon>
        <taxon>Gossypium</taxon>
    </lineage>
</organism>